<name>A0ABU0HW61_9HYPH</name>
<reference evidence="2 3" key="1">
    <citation type="submission" date="2023-07" db="EMBL/GenBank/DDBJ databases">
        <title>Genomic Encyclopedia of Type Strains, Phase IV (KMG-IV): sequencing the most valuable type-strain genomes for metagenomic binning, comparative biology and taxonomic classification.</title>
        <authorList>
            <person name="Goeker M."/>
        </authorList>
    </citation>
    <scope>NUCLEOTIDE SEQUENCE [LARGE SCALE GENOMIC DNA]</scope>
    <source>
        <strain evidence="2 3">DSM 19013</strain>
    </source>
</reference>
<feature type="region of interest" description="Disordered" evidence="1">
    <location>
        <begin position="89"/>
        <end position="140"/>
    </location>
</feature>
<evidence type="ECO:0000256" key="1">
    <source>
        <dbReference type="SAM" id="MobiDB-lite"/>
    </source>
</evidence>
<comment type="caution">
    <text evidence="2">The sequence shown here is derived from an EMBL/GenBank/DDBJ whole genome shotgun (WGS) entry which is preliminary data.</text>
</comment>
<dbReference type="Proteomes" id="UP001231124">
    <property type="component" value="Unassembled WGS sequence"/>
</dbReference>
<protein>
    <submittedName>
        <fullName evidence="2">Uncharacterized protein</fullName>
    </submittedName>
</protein>
<dbReference type="EMBL" id="JAUSVP010000001">
    <property type="protein sequence ID" value="MDQ0445945.1"/>
    <property type="molecule type" value="Genomic_DNA"/>
</dbReference>
<accession>A0ABU0HW61</accession>
<gene>
    <name evidence="2" type="ORF">QO012_000423</name>
</gene>
<proteinExistence type="predicted"/>
<feature type="compositionally biased region" description="Low complexity" evidence="1">
    <location>
        <begin position="89"/>
        <end position="108"/>
    </location>
</feature>
<organism evidence="2 3">
    <name type="scientific">Methylobacterium aerolatum</name>
    <dbReference type="NCBI Taxonomy" id="418708"/>
    <lineage>
        <taxon>Bacteria</taxon>
        <taxon>Pseudomonadati</taxon>
        <taxon>Pseudomonadota</taxon>
        <taxon>Alphaproteobacteria</taxon>
        <taxon>Hyphomicrobiales</taxon>
        <taxon>Methylobacteriaceae</taxon>
        <taxon>Methylobacterium</taxon>
    </lineage>
</organism>
<keyword evidence="3" id="KW-1185">Reference proteome</keyword>
<evidence type="ECO:0000313" key="2">
    <source>
        <dbReference type="EMBL" id="MDQ0445945.1"/>
    </source>
</evidence>
<sequence>MLRVVLGLAGLCPSGPAHAQEALFLRIRPRPDPAALGTAGGAEAALAAREAIWERSNARARTIIESVCTGCLRPWDTPAPRLVTAAANPAAMPPAAASSSGGQAPALAVATIPDPLGVESDPPLGASEPTSDPSFPERRP</sequence>
<evidence type="ECO:0000313" key="3">
    <source>
        <dbReference type="Proteomes" id="UP001231124"/>
    </source>
</evidence>
<dbReference type="RefSeq" id="WP_238204662.1">
    <property type="nucleotide sequence ID" value="NZ_BPQE01000020.1"/>
</dbReference>